<dbReference type="InterPro" id="IPR004143">
    <property type="entry name" value="BPL_LPL_catalytic"/>
</dbReference>
<protein>
    <submittedName>
        <fullName evidence="2">Lipoate--protein ligase family protein</fullName>
    </submittedName>
</protein>
<dbReference type="InterPro" id="IPR045864">
    <property type="entry name" value="aa-tRNA-synth_II/BPL/LPL"/>
</dbReference>
<dbReference type="PANTHER" id="PTHR43679:SF2">
    <property type="entry name" value="OCTANOYL-[GCVH]:PROTEIN N-OCTANOYLTRANSFERASE"/>
    <property type="match status" value="1"/>
</dbReference>
<dbReference type="Gene3D" id="3.30.930.10">
    <property type="entry name" value="Bira Bifunctional Protein, Domain 2"/>
    <property type="match status" value="1"/>
</dbReference>
<evidence type="ECO:0000313" key="2">
    <source>
        <dbReference type="EMBL" id="TRY12934.1"/>
    </source>
</evidence>
<comment type="caution">
    <text evidence="2">The sequence shown here is derived from an EMBL/GenBank/DDBJ whole genome shotgun (WGS) entry which is preliminary data.</text>
</comment>
<organism evidence="2 3">
    <name type="scientific">Shewanella hanedai</name>
    <name type="common">Alteromonas hanedai</name>
    <dbReference type="NCBI Taxonomy" id="25"/>
    <lineage>
        <taxon>Bacteria</taxon>
        <taxon>Pseudomonadati</taxon>
        <taxon>Pseudomonadota</taxon>
        <taxon>Gammaproteobacteria</taxon>
        <taxon>Alteromonadales</taxon>
        <taxon>Shewanellaceae</taxon>
        <taxon>Shewanella</taxon>
    </lineage>
</organism>
<reference evidence="3" key="1">
    <citation type="submission" date="2019-07" db="EMBL/GenBank/DDBJ databases">
        <title>Shewanella sp. YLB-08 draft genomic sequence.</title>
        <authorList>
            <person name="Yu L."/>
        </authorList>
    </citation>
    <scope>NUCLEOTIDE SEQUENCE [LARGE SCALE GENOMIC DNA]</scope>
    <source>
        <strain evidence="3">JCM 20706</strain>
    </source>
</reference>
<dbReference type="Pfam" id="PF21948">
    <property type="entry name" value="LplA-B_cat"/>
    <property type="match status" value="1"/>
</dbReference>
<dbReference type="OrthoDB" id="7364083at2"/>
<keyword evidence="3" id="KW-1185">Reference proteome</keyword>
<gene>
    <name evidence="2" type="ORF">FN961_18250</name>
</gene>
<evidence type="ECO:0000313" key="3">
    <source>
        <dbReference type="Proteomes" id="UP000318126"/>
    </source>
</evidence>
<feature type="domain" description="BPL/LPL catalytic" evidence="1">
    <location>
        <begin position="19"/>
        <end position="214"/>
    </location>
</feature>
<dbReference type="InterPro" id="IPR050664">
    <property type="entry name" value="Octanoyltrans_LipM/LipL"/>
</dbReference>
<name>A0A553JKE1_SHEHA</name>
<dbReference type="Proteomes" id="UP000318126">
    <property type="component" value="Unassembled WGS sequence"/>
</dbReference>
<dbReference type="EMBL" id="VKGK01000025">
    <property type="protein sequence ID" value="TRY12934.1"/>
    <property type="molecule type" value="Genomic_DNA"/>
</dbReference>
<keyword evidence="2" id="KW-0436">Ligase</keyword>
<dbReference type="PANTHER" id="PTHR43679">
    <property type="entry name" value="OCTANOYLTRANSFERASE LIPM-RELATED"/>
    <property type="match status" value="1"/>
</dbReference>
<accession>A0A553JKE1</accession>
<dbReference type="GO" id="GO:0016874">
    <property type="term" value="F:ligase activity"/>
    <property type="evidence" value="ECO:0007669"/>
    <property type="project" value="UniProtKB-KW"/>
</dbReference>
<dbReference type="SUPFAM" id="SSF55681">
    <property type="entry name" value="Class II aaRS and biotin synthetases"/>
    <property type="match status" value="1"/>
</dbReference>
<sequence>MDPVTALAWEKHALDQIKVDGQYRLLVWEPETSVMVLPTGPRWKMPPESTKQMTSYGWQVQYRQTGGSPVPQTPGVINLSMVYAWPKDKPLSMSGSYQLLIDLLTQWLAHYGIQGGTGEVEGAYCNGTYNFVIKEQKLIGTAQRISSNTNQQYFVLAHAFILFDADILQLIKAVNHCYQSLNLTEVFDTSAMTSLTQLDPQLKGKKASLIENLECTAHAILKAHSQQQNTQS</sequence>
<dbReference type="PROSITE" id="PS51733">
    <property type="entry name" value="BPL_LPL_CATALYTIC"/>
    <property type="match status" value="1"/>
</dbReference>
<dbReference type="AlphaFoldDB" id="A0A553JKE1"/>
<proteinExistence type="predicted"/>
<evidence type="ECO:0000259" key="1">
    <source>
        <dbReference type="PROSITE" id="PS51733"/>
    </source>
</evidence>